<dbReference type="SUPFAM" id="SSF140931">
    <property type="entry name" value="Fic-like"/>
    <property type="match status" value="1"/>
</dbReference>
<dbReference type="EMBL" id="CP132353">
    <property type="protein sequence ID" value="WLS79288.1"/>
    <property type="molecule type" value="Genomic_DNA"/>
</dbReference>
<evidence type="ECO:0000256" key="1">
    <source>
        <dbReference type="ARBA" id="ARBA00022679"/>
    </source>
</evidence>
<protein>
    <recommendedName>
        <fullName evidence="5">protein adenylyltransferase</fullName>
        <ecNumber evidence="5">2.7.7.108</ecNumber>
    </recommendedName>
</protein>
<proteinExistence type="predicted"/>
<dbReference type="KEGG" id="epi:Q3V30_01845"/>
<dbReference type="NCBIfam" id="NF007672">
    <property type="entry name" value="PRK10347.1"/>
    <property type="match status" value="1"/>
</dbReference>
<dbReference type="GO" id="GO:0070733">
    <property type="term" value="F:AMPylase activity"/>
    <property type="evidence" value="ECO:0007669"/>
    <property type="project" value="UniProtKB-EC"/>
</dbReference>
<evidence type="ECO:0000256" key="7">
    <source>
        <dbReference type="ARBA" id="ARBA00048696"/>
    </source>
</evidence>
<evidence type="ECO:0000313" key="10">
    <source>
        <dbReference type="Proteomes" id="UP001228139"/>
    </source>
</evidence>
<dbReference type="PANTHER" id="PTHR39560:SF1">
    <property type="entry name" value="PROTEIN ADENYLYLTRANSFERASE FIC-RELATED"/>
    <property type="match status" value="1"/>
</dbReference>
<keyword evidence="2" id="KW-0548">Nucleotidyltransferase</keyword>
<dbReference type="AlphaFoldDB" id="A0AA50DLU9"/>
<dbReference type="GO" id="GO:0005524">
    <property type="term" value="F:ATP binding"/>
    <property type="evidence" value="ECO:0007669"/>
    <property type="project" value="UniProtKB-KW"/>
</dbReference>
<dbReference type="InterPro" id="IPR022541">
    <property type="entry name" value="YhfG"/>
</dbReference>
<dbReference type="GO" id="GO:0051302">
    <property type="term" value="P:regulation of cell division"/>
    <property type="evidence" value="ECO:0007669"/>
    <property type="project" value="TreeGrafter"/>
</dbReference>
<name>A0AA50DLU9_9GAMM</name>
<accession>A0AA50DLU9</accession>
<dbReference type="Proteomes" id="UP001228139">
    <property type="component" value="Chromosome"/>
</dbReference>
<dbReference type="PROSITE" id="PS51459">
    <property type="entry name" value="FIDO"/>
    <property type="match status" value="1"/>
</dbReference>
<keyword evidence="10" id="KW-1185">Reference proteome</keyword>
<evidence type="ECO:0000256" key="6">
    <source>
        <dbReference type="ARBA" id="ARBA00047939"/>
    </source>
</evidence>
<comment type="catalytic activity">
    <reaction evidence="7">
        <text>L-tyrosyl-[protein] + ATP = O-(5'-adenylyl)-L-tyrosyl-[protein] + diphosphate</text>
        <dbReference type="Rhea" id="RHEA:54288"/>
        <dbReference type="Rhea" id="RHEA-COMP:10136"/>
        <dbReference type="Rhea" id="RHEA-COMP:13846"/>
        <dbReference type="ChEBI" id="CHEBI:30616"/>
        <dbReference type="ChEBI" id="CHEBI:33019"/>
        <dbReference type="ChEBI" id="CHEBI:46858"/>
        <dbReference type="ChEBI" id="CHEBI:83624"/>
        <dbReference type="EC" id="2.7.7.108"/>
    </reaction>
</comment>
<dbReference type="InterPro" id="IPR036597">
    <property type="entry name" value="Fido-like_dom_sf"/>
</dbReference>
<dbReference type="Gene3D" id="1.10.3290.10">
    <property type="entry name" value="Fido-like domain"/>
    <property type="match status" value="1"/>
</dbReference>
<evidence type="ECO:0000259" key="8">
    <source>
        <dbReference type="PROSITE" id="PS51459"/>
    </source>
</evidence>
<evidence type="ECO:0000256" key="5">
    <source>
        <dbReference type="ARBA" id="ARBA00034531"/>
    </source>
</evidence>
<feature type="domain" description="Fido" evidence="8">
    <location>
        <begin position="40"/>
        <end position="181"/>
    </location>
</feature>
<dbReference type="PANTHER" id="PTHR39560">
    <property type="entry name" value="PROTEIN ADENYLYLTRANSFERASE FIC-RELATED"/>
    <property type="match status" value="1"/>
</dbReference>
<dbReference type="InterPro" id="IPR003812">
    <property type="entry name" value="Fido"/>
</dbReference>
<gene>
    <name evidence="9" type="ORF">Q3V30_01845</name>
</gene>
<dbReference type="RefSeq" id="WP_306209928.1">
    <property type="nucleotide sequence ID" value="NZ_CP132353.1"/>
</dbReference>
<dbReference type="EC" id="2.7.7.108" evidence="5"/>
<sequence>MTKKITEKQKLTLWQQRQEANFYASFLLGGTPLQPGPEHPGLPHLQALHYALFQDVLEDAGELRQVDIQLGDTPCCHFEYIEKEGNALMQALEDENGLADLPLALLTERLAWYYCELTVLHPFLKGNGRAQRMLFEQIVIHAGFDIQWAKIDAESWRAANQASLEGDLSLLTAAFGKVVSERQESA</sequence>
<organism evidence="9 10">
    <name type="scientific">Erwinia pyri</name>
    <dbReference type="NCBI Taxonomy" id="3062598"/>
    <lineage>
        <taxon>Bacteria</taxon>
        <taxon>Pseudomonadati</taxon>
        <taxon>Pseudomonadota</taxon>
        <taxon>Gammaproteobacteria</taxon>
        <taxon>Enterobacterales</taxon>
        <taxon>Erwiniaceae</taxon>
        <taxon>Erwinia</taxon>
    </lineage>
</organism>
<dbReference type="Pfam" id="PF10832">
    <property type="entry name" value="YhfG"/>
    <property type="match status" value="1"/>
</dbReference>
<comment type="catalytic activity">
    <reaction evidence="6">
        <text>L-threonyl-[protein] + ATP = 3-O-(5'-adenylyl)-L-threonyl-[protein] + diphosphate</text>
        <dbReference type="Rhea" id="RHEA:54292"/>
        <dbReference type="Rhea" id="RHEA-COMP:11060"/>
        <dbReference type="Rhea" id="RHEA-COMP:13847"/>
        <dbReference type="ChEBI" id="CHEBI:30013"/>
        <dbReference type="ChEBI" id="CHEBI:30616"/>
        <dbReference type="ChEBI" id="CHEBI:33019"/>
        <dbReference type="ChEBI" id="CHEBI:138113"/>
        <dbReference type="EC" id="2.7.7.108"/>
    </reaction>
</comment>
<evidence type="ECO:0000256" key="3">
    <source>
        <dbReference type="ARBA" id="ARBA00022741"/>
    </source>
</evidence>
<dbReference type="Pfam" id="PF02661">
    <property type="entry name" value="Fic"/>
    <property type="match status" value="1"/>
</dbReference>
<evidence type="ECO:0000313" key="9">
    <source>
        <dbReference type="EMBL" id="WLS79288.1"/>
    </source>
</evidence>
<evidence type="ECO:0000256" key="2">
    <source>
        <dbReference type="ARBA" id="ARBA00022695"/>
    </source>
</evidence>
<keyword evidence="4" id="KW-0067">ATP-binding</keyword>
<reference evidence="9 10" key="1">
    <citation type="submission" date="2023-07" db="EMBL/GenBank/DDBJ databases">
        <title>Pathogenic bacteria of pear tree diseases.</title>
        <authorList>
            <person name="Zhang Z."/>
            <person name="He L."/>
            <person name="Huang R."/>
        </authorList>
    </citation>
    <scope>NUCLEOTIDE SEQUENCE [LARGE SCALE GENOMIC DNA]</scope>
    <source>
        <strain evidence="9 10">DE2</strain>
    </source>
</reference>
<keyword evidence="3" id="KW-0547">Nucleotide-binding</keyword>
<keyword evidence="1 9" id="KW-0808">Transferase</keyword>
<evidence type="ECO:0000256" key="4">
    <source>
        <dbReference type="ARBA" id="ARBA00022840"/>
    </source>
</evidence>